<name>A0A6G0VND7_APHCR</name>
<feature type="non-terminal residue" evidence="1">
    <location>
        <position position="316"/>
    </location>
</feature>
<protein>
    <submittedName>
        <fullName evidence="1">NOF-FB transposable element protein</fullName>
    </submittedName>
</protein>
<sequence>MIYSILKYGNYVLSEEFLAREGWDRKNKQRKSKSYLIPNPHLRYLDINNSRSLKSLPILKNGSRFKELKSCKAQNLSGKVILSNTCAFDTVASLIMVSYCDSENYADKVDNQSNQFLNLITNIVKYGIKSSTYSERANLITNYMDVKIQSLDYDVTLAVCDTTAGHVIKKMLEDFPTAIETKKCSNGKCRESKNIQNNIMFLTYQVNNSQLFEGLQTFISNRILSENSKCIEDCYTTISTNLSDMHLFIDILFWEEKDLDLSLQHSTEAAKIVQIRLCDIPQILLNENQTYELRGVISFLPGKSKLRNSVGHYKAY</sequence>
<organism evidence="1 2">
    <name type="scientific">Aphis craccivora</name>
    <name type="common">Cowpea aphid</name>
    <dbReference type="NCBI Taxonomy" id="307492"/>
    <lineage>
        <taxon>Eukaryota</taxon>
        <taxon>Metazoa</taxon>
        <taxon>Ecdysozoa</taxon>
        <taxon>Arthropoda</taxon>
        <taxon>Hexapoda</taxon>
        <taxon>Insecta</taxon>
        <taxon>Pterygota</taxon>
        <taxon>Neoptera</taxon>
        <taxon>Paraneoptera</taxon>
        <taxon>Hemiptera</taxon>
        <taxon>Sternorrhyncha</taxon>
        <taxon>Aphidomorpha</taxon>
        <taxon>Aphidoidea</taxon>
        <taxon>Aphididae</taxon>
        <taxon>Aphidini</taxon>
        <taxon>Aphis</taxon>
        <taxon>Aphis</taxon>
    </lineage>
</organism>
<keyword evidence="2" id="KW-1185">Reference proteome</keyword>
<evidence type="ECO:0000313" key="2">
    <source>
        <dbReference type="Proteomes" id="UP000478052"/>
    </source>
</evidence>
<reference evidence="1 2" key="1">
    <citation type="submission" date="2019-08" db="EMBL/GenBank/DDBJ databases">
        <title>Whole genome of Aphis craccivora.</title>
        <authorList>
            <person name="Voronova N.V."/>
            <person name="Shulinski R.S."/>
            <person name="Bandarenka Y.V."/>
            <person name="Zhorov D.G."/>
            <person name="Warner D."/>
        </authorList>
    </citation>
    <scope>NUCLEOTIDE SEQUENCE [LARGE SCALE GENOMIC DNA]</scope>
    <source>
        <strain evidence="1">180601</strain>
        <tissue evidence="1">Whole Body</tissue>
    </source>
</reference>
<dbReference type="AlphaFoldDB" id="A0A6G0VND7"/>
<evidence type="ECO:0000313" key="1">
    <source>
        <dbReference type="EMBL" id="KAF0703350.1"/>
    </source>
</evidence>
<proteinExistence type="predicted"/>
<dbReference type="Proteomes" id="UP000478052">
    <property type="component" value="Unassembled WGS sequence"/>
</dbReference>
<comment type="caution">
    <text evidence="1">The sequence shown here is derived from an EMBL/GenBank/DDBJ whole genome shotgun (WGS) entry which is preliminary data.</text>
</comment>
<dbReference type="EMBL" id="VUJU01013932">
    <property type="protein sequence ID" value="KAF0703350.1"/>
    <property type="molecule type" value="Genomic_DNA"/>
</dbReference>
<accession>A0A6G0VND7</accession>
<gene>
    <name evidence="1" type="ORF">FWK35_00034411</name>
</gene>
<dbReference type="OrthoDB" id="6622169at2759"/>